<dbReference type="RefSeq" id="XP_040769825.1">
    <property type="nucleotide sequence ID" value="XM_040903315.1"/>
</dbReference>
<dbReference type="Proteomes" id="UP000076871">
    <property type="component" value="Unassembled WGS sequence"/>
</dbReference>
<accession>A0A165HTR9</accession>
<dbReference type="GO" id="GO:0005737">
    <property type="term" value="C:cytoplasm"/>
    <property type="evidence" value="ECO:0007669"/>
    <property type="project" value="TreeGrafter"/>
</dbReference>
<sequence>SRKDSISPHNIGAQARSAVLQIAAANTPLFMTALTIDILQPRSMQHRRSFMQLVILLIHEADGAERSQNPMVLYSNLPRLMDAIVKSLDPNSTADRDAVPDSATDILRHVVQIFPTVSFHSPHATPRSGDQATSEGAVVMCALKTATRFYVLEGHKKRATACSFSP</sequence>
<dbReference type="EMBL" id="KV427606">
    <property type="protein sequence ID" value="KZT12177.1"/>
    <property type="molecule type" value="Genomic_DNA"/>
</dbReference>
<reference evidence="1 2" key="1">
    <citation type="journal article" date="2016" name="Mol. Biol. Evol.">
        <title>Comparative Genomics of Early-Diverging Mushroom-Forming Fungi Provides Insights into the Origins of Lignocellulose Decay Capabilities.</title>
        <authorList>
            <person name="Nagy L.G."/>
            <person name="Riley R."/>
            <person name="Tritt A."/>
            <person name="Adam C."/>
            <person name="Daum C."/>
            <person name="Floudas D."/>
            <person name="Sun H."/>
            <person name="Yadav J.S."/>
            <person name="Pangilinan J."/>
            <person name="Larsson K.H."/>
            <person name="Matsuura K."/>
            <person name="Barry K."/>
            <person name="Labutti K."/>
            <person name="Kuo R."/>
            <person name="Ohm R.A."/>
            <person name="Bhattacharya S.S."/>
            <person name="Shirouzu T."/>
            <person name="Yoshinaga Y."/>
            <person name="Martin F.M."/>
            <person name="Grigoriev I.V."/>
            <person name="Hibbett D.S."/>
        </authorList>
    </citation>
    <scope>NUCLEOTIDE SEQUENCE [LARGE SCALE GENOMIC DNA]</scope>
    <source>
        <strain evidence="1 2">93-53</strain>
    </source>
</reference>
<keyword evidence="2" id="KW-1185">Reference proteome</keyword>
<dbReference type="InParanoid" id="A0A165HTR9"/>
<proteinExistence type="predicted"/>
<organism evidence="1 2">
    <name type="scientific">Laetiporus sulphureus 93-53</name>
    <dbReference type="NCBI Taxonomy" id="1314785"/>
    <lineage>
        <taxon>Eukaryota</taxon>
        <taxon>Fungi</taxon>
        <taxon>Dikarya</taxon>
        <taxon>Basidiomycota</taxon>
        <taxon>Agaricomycotina</taxon>
        <taxon>Agaricomycetes</taxon>
        <taxon>Polyporales</taxon>
        <taxon>Laetiporus</taxon>
    </lineage>
</organism>
<dbReference type="AlphaFoldDB" id="A0A165HTR9"/>
<dbReference type="OrthoDB" id="338622at2759"/>
<gene>
    <name evidence="1" type="ORF">LAESUDRAFT_624087</name>
</gene>
<protein>
    <submittedName>
        <fullName evidence="1">Uncharacterized protein</fullName>
    </submittedName>
</protein>
<dbReference type="PANTHER" id="PTHR44099:SF4">
    <property type="entry name" value="RABCONNECTIN-3B, ISOFORM A"/>
    <property type="match status" value="1"/>
</dbReference>
<evidence type="ECO:0000313" key="1">
    <source>
        <dbReference type="EMBL" id="KZT12177.1"/>
    </source>
</evidence>
<dbReference type="InterPro" id="IPR049916">
    <property type="entry name" value="WDR72-like"/>
</dbReference>
<dbReference type="PANTHER" id="PTHR44099">
    <property type="entry name" value="RABCONNECTIN-3B, ISOFORM A"/>
    <property type="match status" value="1"/>
</dbReference>
<evidence type="ECO:0000313" key="2">
    <source>
        <dbReference type="Proteomes" id="UP000076871"/>
    </source>
</evidence>
<dbReference type="STRING" id="1314785.A0A165HTR9"/>
<name>A0A165HTR9_9APHY</name>
<dbReference type="GeneID" id="63820346"/>
<feature type="non-terminal residue" evidence="1">
    <location>
        <position position="166"/>
    </location>
</feature>
<feature type="non-terminal residue" evidence="1">
    <location>
        <position position="1"/>
    </location>
</feature>